<reference evidence="3" key="1">
    <citation type="journal article" date="2013" name="New Phytol.">
        <title>Comparative genomic and transcriptomic analyses reveal the hemibiotrophic stage shift of Colletotrichum fungi.</title>
        <authorList>
            <person name="Gan P."/>
            <person name="Ikeda K."/>
            <person name="Irieda H."/>
            <person name="Narusaka M."/>
            <person name="O'Connell R.J."/>
            <person name="Narusaka Y."/>
            <person name="Takano Y."/>
            <person name="Kubo Y."/>
            <person name="Shirasu K."/>
        </authorList>
    </citation>
    <scope>NUCLEOTIDE SEQUENCE [LARGE SCALE GENOMIC DNA]</scope>
    <source>
        <strain evidence="3">104-T / ATCC 96160 / CBS 514.97 / LARS 414 / MAFF 240422</strain>
    </source>
</reference>
<evidence type="ECO:0000313" key="2">
    <source>
        <dbReference type="EMBL" id="TDZ24504.1"/>
    </source>
</evidence>
<dbReference type="EMBL" id="AMCV02000004">
    <property type="protein sequence ID" value="TDZ24504.1"/>
    <property type="molecule type" value="Genomic_DNA"/>
</dbReference>
<name>A0A484G3Y2_COLOR</name>
<feature type="region of interest" description="Disordered" evidence="1">
    <location>
        <begin position="73"/>
        <end position="106"/>
    </location>
</feature>
<gene>
    <name evidence="2" type="ORF">Cob_v002167</name>
</gene>
<protein>
    <submittedName>
        <fullName evidence="2">Uncharacterized protein</fullName>
    </submittedName>
</protein>
<reference evidence="3" key="2">
    <citation type="journal article" date="2019" name="Mol. Plant Microbe Interact.">
        <title>Genome sequence resources for four phytopathogenic fungi from the Colletotrichum orbiculare species complex.</title>
        <authorList>
            <person name="Gan P."/>
            <person name="Tsushima A."/>
            <person name="Narusaka M."/>
            <person name="Narusaka Y."/>
            <person name="Takano Y."/>
            <person name="Kubo Y."/>
            <person name="Shirasu K."/>
        </authorList>
    </citation>
    <scope>GENOME REANNOTATION</scope>
    <source>
        <strain evidence="3">104-T / ATCC 96160 / CBS 514.97 / LARS 414 / MAFF 240422</strain>
    </source>
</reference>
<keyword evidence="3" id="KW-1185">Reference proteome</keyword>
<organism evidence="2 3">
    <name type="scientific">Colletotrichum orbiculare (strain 104-T / ATCC 96160 / CBS 514.97 / LARS 414 / MAFF 240422)</name>
    <name type="common">Cucumber anthracnose fungus</name>
    <name type="synonym">Colletotrichum lagenarium</name>
    <dbReference type="NCBI Taxonomy" id="1213857"/>
    <lineage>
        <taxon>Eukaryota</taxon>
        <taxon>Fungi</taxon>
        <taxon>Dikarya</taxon>
        <taxon>Ascomycota</taxon>
        <taxon>Pezizomycotina</taxon>
        <taxon>Sordariomycetes</taxon>
        <taxon>Hypocreomycetidae</taxon>
        <taxon>Glomerellales</taxon>
        <taxon>Glomerellaceae</taxon>
        <taxon>Colletotrichum</taxon>
        <taxon>Colletotrichum orbiculare species complex</taxon>
    </lineage>
</organism>
<proteinExistence type="predicted"/>
<evidence type="ECO:0000313" key="3">
    <source>
        <dbReference type="Proteomes" id="UP000014480"/>
    </source>
</evidence>
<dbReference type="AlphaFoldDB" id="A0A484G3Y2"/>
<comment type="caution">
    <text evidence="2">The sequence shown here is derived from an EMBL/GenBank/DDBJ whole genome shotgun (WGS) entry which is preliminary data.</text>
</comment>
<evidence type="ECO:0000256" key="1">
    <source>
        <dbReference type="SAM" id="MobiDB-lite"/>
    </source>
</evidence>
<sequence>MMAVTCHSTNSKLGTIVGYDGYTVPLREDGAPAITTPWAPKRDGHPQPSCRAVPIASKTVPNARANNQRISWTTKTLSTPLPINHSKPPTDSIPLVSRGGAAMAGT</sequence>
<dbReference type="Proteomes" id="UP000014480">
    <property type="component" value="Unassembled WGS sequence"/>
</dbReference>
<accession>A0A484G3Y2</accession>